<dbReference type="AlphaFoldDB" id="A0A8S3IF26"/>
<gene>
    <name evidence="3" type="ORF">GIL414_LOCUS75473</name>
</gene>
<accession>A0A8S3IF26</accession>
<evidence type="ECO:0000256" key="2">
    <source>
        <dbReference type="SAM" id="Phobius"/>
    </source>
</evidence>
<dbReference type="Pfam" id="PF15102">
    <property type="entry name" value="TMEM154"/>
    <property type="match status" value="1"/>
</dbReference>
<comment type="caution">
    <text evidence="3">The sequence shown here is derived from an EMBL/GenBank/DDBJ whole genome shotgun (WGS) entry which is preliminary data.</text>
</comment>
<feature type="transmembrane region" description="Helical" evidence="2">
    <location>
        <begin position="47"/>
        <end position="74"/>
    </location>
</feature>
<evidence type="ECO:0000256" key="1">
    <source>
        <dbReference type="SAM" id="MobiDB-lite"/>
    </source>
</evidence>
<evidence type="ECO:0000313" key="4">
    <source>
        <dbReference type="Proteomes" id="UP000681720"/>
    </source>
</evidence>
<name>A0A8S3IF26_9BILA</name>
<keyword evidence="2" id="KW-0812">Transmembrane</keyword>
<feature type="compositionally biased region" description="Low complexity" evidence="1">
    <location>
        <begin position="138"/>
        <end position="150"/>
    </location>
</feature>
<sequence length="283" mass="32413">TTTTITTPTSTTLQYSIPSSLIPLTESSRFNHNESNSNNNNNNRRHALSYILILTIVFVIILLLLNIVLIILCWRQRRPKGTMNSKINSTNQPFVCSVRSSTSSSIIYGETPVLTSLDIQKQPTLSSRYIFQPNQQHSDTTPSTSTTTATGPYDDLNESMTLQRSFHKERSFDNQFLYLQNRPTFSSPNTAYNRMIHFPPVPIRCNFSTPVQTFYPPQPLFDSQHIYETIHEGQCPYQRLAATLRRQQTAPCSCYYEHDEQLHPTRTHINENLTILPNPETLV</sequence>
<feature type="region of interest" description="Disordered" evidence="1">
    <location>
        <begin position="131"/>
        <end position="155"/>
    </location>
</feature>
<proteinExistence type="predicted"/>
<evidence type="ECO:0000313" key="3">
    <source>
        <dbReference type="EMBL" id="CAF5197497.1"/>
    </source>
</evidence>
<dbReference type="EMBL" id="CAJOBJ010343136">
    <property type="protein sequence ID" value="CAF5197497.1"/>
    <property type="molecule type" value="Genomic_DNA"/>
</dbReference>
<keyword evidence="2" id="KW-1133">Transmembrane helix</keyword>
<reference evidence="3" key="1">
    <citation type="submission" date="2021-02" db="EMBL/GenBank/DDBJ databases">
        <authorList>
            <person name="Nowell W R."/>
        </authorList>
    </citation>
    <scope>NUCLEOTIDE SEQUENCE</scope>
</reference>
<feature type="non-terminal residue" evidence="3">
    <location>
        <position position="1"/>
    </location>
</feature>
<keyword evidence="2" id="KW-0472">Membrane</keyword>
<organism evidence="3 4">
    <name type="scientific">Rotaria magnacalcarata</name>
    <dbReference type="NCBI Taxonomy" id="392030"/>
    <lineage>
        <taxon>Eukaryota</taxon>
        <taxon>Metazoa</taxon>
        <taxon>Spiralia</taxon>
        <taxon>Gnathifera</taxon>
        <taxon>Rotifera</taxon>
        <taxon>Eurotatoria</taxon>
        <taxon>Bdelloidea</taxon>
        <taxon>Philodinida</taxon>
        <taxon>Philodinidae</taxon>
        <taxon>Rotaria</taxon>
    </lineage>
</organism>
<dbReference type="Proteomes" id="UP000681720">
    <property type="component" value="Unassembled WGS sequence"/>
</dbReference>
<protein>
    <submittedName>
        <fullName evidence="3">Uncharacterized protein</fullName>
    </submittedName>
</protein>
<dbReference type="InterPro" id="IPR028064">
    <property type="entry name" value="TMEM154"/>
</dbReference>